<accession>D4XUM4</accession>
<dbReference type="HOGENOM" id="CLU_010194_28_0_6"/>
<reference evidence="2" key="1">
    <citation type="submission" date="2010-03" db="EMBL/GenBank/DDBJ databases">
        <title>Complete sequence of Mobiluncus curtisii ATCC 43063.</title>
        <authorList>
            <person name="Muzny D."/>
            <person name="Qin X."/>
            <person name="Deng J."/>
            <person name="Jiang H."/>
            <person name="Liu Y."/>
            <person name="Qu J."/>
            <person name="Song X.-Z."/>
            <person name="Zhang L."/>
            <person name="Thornton R."/>
            <person name="Coyle M."/>
            <person name="Francisco L."/>
            <person name="Jackson L."/>
            <person name="Javaid M."/>
            <person name="Korchina V."/>
            <person name="Kovar C."/>
            <person name="Mata R."/>
            <person name="Mathew T."/>
            <person name="Ngo R."/>
            <person name="Nguyen L."/>
            <person name="Nguyen N."/>
            <person name="Okwuonu G."/>
            <person name="Ongeri F."/>
            <person name="Pham C."/>
            <person name="Simmons D."/>
            <person name="Wilczek-Boney K."/>
            <person name="Hale W."/>
            <person name="Jakkamsetti A."/>
            <person name="Pham P."/>
            <person name="Ruth R."/>
            <person name="San Lucas F."/>
            <person name="Warren J."/>
            <person name="Zhang J."/>
            <person name="Zhao Z."/>
            <person name="Zhou C."/>
            <person name="Zhu D."/>
            <person name="Lee S."/>
            <person name="Bess C."/>
            <person name="Blankenburg K."/>
            <person name="Forbes L."/>
            <person name="Fu Q."/>
            <person name="Gubbala S."/>
            <person name="Hirani K."/>
            <person name="Jayaseelan J.C."/>
            <person name="Lara F."/>
            <person name="Munidasa M."/>
            <person name="Palculict T."/>
            <person name="Patil S."/>
            <person name="Pu L.-L."/>
            <person name="Saada N."/>
            <person name="Tang L."/>
            <person name="Weissenberger G."/>
            <person name="Zhu Y."/>
            <person name="Hemphill L."/>
            <person name="Shang Y."/>
            <person name="Youmans B."/>
            <person name="Ayvaz T."/>
            <person name="Ross M."/>
            <person name="Santibanez J."/>
            <person name="Aqrawi P."/>
            <person name="Gross S."/>
            <person name="Joshi V."/>
            <person name="Fowler G."/>
            <person name="Nazareth L."/>
            <person name="Reid J."/>
            <person name="Worley K."/>
            <person name="Petrosino J."/>
            <person name="Highlander S."/>
            <person name="Gibbs R."/>
            <person name="Gibbs R."/>
        </authorList>
    </citation>
    <scope>NUCLEOTIDE SEQUENCE [LARGE SCALE GENOMIC DNA]</scope>
    <source>
        <strain evidence="2">ATCC 19194</strain>
    </source>
</reference>
<dbReference type="GO" id="GO:0016020">
    <property type="term" value="C:membrane"/>
    <property type="evidence" value="ECO:0007669"/>
    <property type="project" value="GOC"/>
</dbReference>
<dbReference type="GO" id="GO:0006666">
    <property type="term" value="P:3-keto-sphinganine metabolic process"/>
    <property type="evidence" value="ECO:0007669"/>
    <property type="project" value="TreeGrafter"/>
</dbReference>
<gene>
    <name evidence="1" type="ORF">HMP0015_3416</name>
</gene>
<sequence length="244" mass="27124">MDNSNMDNSNKTFLIYGVSKGLGKAIVQTVPKPTDNIYGVSRTQPQEIQKLNWICTDLSKPEQAVSDVQTAIGQQKVDVLIYNVGIWEQQAFSDNYNFENVPATEINQIINTNIITCIQSIQSLLENLKRSDNAKIILIGSTWGVENHNGKELVFSATKFALRGIAQSLREILREHLIGVSVLNLGYLASGYEIEKPVEEILEETEYSLIPLADVIHAINFIISTSKAACVKEILMPAMLDQNV</sequence>
<evidence type="ECO:0000313" key="2">
    <source>
        <dbReference type="Proteomes" id="UP000003085"/>
    </source>
</evidence>
<dbReference type="EMBL" id="ADMT01000246">
    <property type="protein sequence ID" value="EFF81064.1"/>
    <property type="molecule type" value="Genomic_DNA"/>
</dbReference>
<dbReference type="InterPro" id="IPR002347">
    <property type="entry name" value="SDR_fam"/>
</dbReference>
<dbReference type="InterPro" id="IPR036291">
    <property type="entry name" value="NAD(P)-bd_dom_sf"/>
</dbReference>
<dbReference type="CDD" id="cd05233">
    <property type="entry name" value="SDR_c"/>
    <property type="match status" value="1"/>
</dbReference>
<protein>
    <submittedName>
        <fullName evidence="1">Oxidoreductase, short chain dehydrogenase/reductase family protein</fullName>
    </submittedName>
</protein>
<dbReference type="SUPFAM" id="SSF51735">
    <property type="entry name" value="NAD(P)-binding Rossmann-fold domains"/>
    <property type="match status" value="1"/>
</dbReference>
<proteinExistence type="predicted"/>
<comment type="caution">
    <text evidence="1">The sequence shown here is derived from an EMBL/GenBank/DDBJ whole genome shotgun (WGS) entry which is preliminary data.</text>
</comment>
<dbReference type="PANTHER" id="PTHR43550:SF3">
    <property type="entry name" value="3-KETODIHYDROSPHINGOSINE REDUCTASE"/>
    <property type="match status" value="1"/>
</dbReference>
<dbReference type="GO" id="GO:0030148">
    <property type="term" value="P:sphingolipid biosynthetic process"/>
    <property type="evidence" value="ECO:0007669"/>
    <property type="project" value="TreeGrafter"/>
</dbReference>
<dbReference type="PANTHER" id="PTHR43550">
    <property type="entry name" value="3-KETODIHYDROSPHINGOSINE REDUCTASE"/>
    <property type="match status" value="1"/>
</dbReference>
<dbReference type="GO" id="GO:0047560">
    <property type="term" value="F:3-dehydrosphinganine reductase activity"/>
    <property type="evidence" value="ECO:0007669"/>
    <property type="project" value="TreeGrafter"/>
</dbReference>
<dbReference type="Pfam" id="PF00106">
    <property type="entry name" value="adh_short"/>
    <property type="match status" value="1"/>
</dbReference>
<organism evidence="1 2">
    <name type="scientific">Acinetobacter haemolyticus ATCC 19194</name>
    <dbReference type="NCBI Taxonomy" id="707232"/>
    <lineage>
        <taxon>Bacteria</taxon>
        <taxon>Pseudomonadati</taxon>
        <taxon>Pseudomonadota</taxon>
        <taxon>Gammaproteobacteria</taxon>
        <taxon>Moraxellales</taxon>
        <taxon>Moraxellaceae</taxon>
        <taxon>Acinetobacter</taxon>
    </lineage>
</organism>
<evidence type="ECO:0000313" key="1">
    <source>
        <dbReference type="EMBL" id="EFF81064.1"/>
    </source>
</evidence>
<dbReference type="PRINTS" id="PR00081">
    <property type="entry name" value="GDHRDH"/>
</dbReference>
<dbReference type="Proteomes" id="UP000003085">
    <property type="component" value="Unassembled WGS sequence"/>
</dbReference>
<dbReference type="AlphaFoldDB" id="D4XUM4"/>
<dbReference type="Gene3D" id="3.40.50.720">
    <property type="entry name" value="NAD(P)-binding Rossmann-like Domain"/>
    <property type="match status" value="1"/>
</dbReference>
<name>D4XUM4_ACIHA</name>